<dbReference type="InterPro" id="IPR051539">
    <property type="entry name" value="T4SS-coupling_protein"/>
</dbReference>
<name>B1X2K3_CROS5</name>
<dbReference type="InterPro" id="IPR032689">
    <property type="entry name" value="TraG-D_C"/>
</dbReference>
<dbReference type="EMBL" id="CP000807">
    <property type="protein sequence ID" value="ACB54364.1"/>
    <property type="molecule type" value="Genomic_DNA"/>
</dbReference>
<dbReference type="Proteomes" id="UP000001203">
    <property type="component" value="Chromosome linear"/>
</dbReference>
<organism evidence="8 9">
    <name type="scientific">Crocosphaera subtropica (strain ATCC 51142 / BH68)</name>
    <name type="common">Cyanothece sp. (strain ATCC 51142)</name>
    <dbReference type="NCBI Taxonomy" id="43989"/>
    <lineage>
        <taxon>Bacteria</taxon>
        <taxon>Bacillati</taxon>
        <taxon>Cyanobacteriota</taxon>
        <taxon>Cyanophyceae</taxon>
        <taxon>Oscillatoriophycideae</taxon>
        <taxon>Chroococcales</taxon>
        <taxon>Aphanothecaceae</taxon>
        <taxon>Crocosphaera</taxon>
        <taxon>Crocosphaera subtropica</taxon>
    </lineage>
</organism>
<evidence type="ECO:0000256" key="4">
    <source>
        <dbReference type="ARBA" id="ARBA00022989"/>
    </source>
</evidence>
<dbReference type="RefSeq" id="WP_009546223.1">
    <property type="nucleotide sequence ID" value="NC_010547.1"/>
</dbReference>
<keyword evidence="5 6" id="KW-0472">Membrane</keyword>
<protein>
    <recommendedName>
        <fullName evidence="7">TraD/TraG TraM recognition site domain-containing protein</fullName>
    </recommendedName>
</protein>
<accession>B1X2K3</accession>
<dbReference type="InterPro" id="IPR027417">
    <property type="entry name" value="P-loop_NTPase"/>
</dbReference>
<proteinExistence type="predicted"/>
<dbReference type="PANTHER" id="PTHR37937">
    <property type="entry name" value="CONJUGATIVE TRANSFER: DNA TRANSPORT"/>
    <property type="match status" value="1"/>
</dbReference>
<dbReference type="STRING" id="43989.cce_5018"/>
<dbReference type="HOGENOM" id="CLU_026359_0_0_3"/>
<evidence type="ECO:0000256" key="3">
    <source>
        <dbReference type="ARBA" id="ARBA00022692"/>
    </source>
</evidence>
<evidence type="ECO:0000256" key="2">
    <source>
        <dbReference type="ARBA" id="ARBA00022475"/>
    </source>
</evidence>
<dbReference type="AlphaFoldDB" id="B1X2K3"/>
<feature type="transmembrane region" description="Helical" evidence="6">
    <location>
        <begin position="32"/>
        <end position="50"/>
    </location>
</feature>
<sequence length="573" mass="63700">MRQKIIATTATDSYQQSNQLFDSLIEPLSSPGFIGGLALFVLLLILSTFTQKKPELADGRFANSSEIRKARRKGLRQIAKGKPNKVATHLDHIVLPDLQPAIAIVGRSRAGKTRSMIDPGIKSGIDQGWTMAVFDVKGNLMKKHLPYAHRKGYDCYVFAPGFDYSDGLNILDFMESSADAKKGHEIANVLNLNFQEPGSKPDSFFSPQGVALLKTVFMLAKECPFPDLLSAWKILSLENLAGRLAAAHKSKAFEGELSSWIGEAAVALRSVSKADETAVGIVGTAVTHFQTLVDRSIIPCLLKSSIPLDLKGKQIVFFQIDEQSEAATSPLVAAAIHMLIKRNLNAFVKRKNTFGLYLDEFTSIRLPDIESWINRFAEYGFSAWLGYQSNSQLRLRYSREYAESILSSCGTKAVFNTGHPETAEKFSSALGTKEVWYKNESRSYGKNGSRSVTDHMQKIPLISGPAINRFEQGECVILNPGLDYRPYRLKVPIKKKNDELWSKCEHQWDTQIKSVLAKQAELRLDLPGPLESDTAEENLNNFLELQLSDRGFLAEAMLPTAEELQALAEYQNN</sequence>
<dbReference type="Gene3D" id="3.40.50.300">
    <property type="entry name" value="P-loop containing nucleotide triphosphate hydrolases"/>
    <property type="match status" value="1"/>
</dbReference>
<feature type="domain" description="TraD/TraG TraM recognition site" evidence="7">
    <location>
        <begin position="355"/>
        <end position="471"/>
    </location>
</feature>
<keyword evidence="3 6" id="KW-0812">Transmembrane</keyword>
<evidence type="ECO:0000313" key="9">
    <source>
        <dbReference type="Proteomes" id="UP000001203"/>
    </source>
</evidence>
<dbReference type="Pfam" id="PF12696">
    <property type="entry name" value="TraG-D_C"/>
    <property type="match status" value="1"/>
</dbReference>
<comment type="subcellular location">
    <subcellularLocation>
        <location evidence="1">Cell membrane</location>
        <topology evidence="1">Multi-pass membrane protein</topology>
    </subcellularLocation>
</comment>
<evidence type="ECO:0000256" key="1">
    <source>
        <dbReference type="ARBA" id="ARBA00004651"/>
    </source>
</evidence>
<dbReference type="SUPFAM" id="SSF52540">
    <property type="entry name" value="P-loop containing nucleoside triphosphate hydrolases"/>
    <property type="match status" value="1"/>
</dbReference>
<dbReference type="KEGG" id="cyt:cce_5018"/>
<dbReference type="GO" id="GO:0005886">
    <property type="term" value="C:plasma membrane"/>
    <property type="evidence" value="ECO:0007669"/>
    <property type="project" value="UniProtKB-SubCell"/>
</dbReference>
<dbReference type="PANTHER" id="PTHR37937:SF1">
    <property type="entry name" value="CONJUGATIVE TRANSFER: DNA TRANSPORT"/>
    <property type="match status" value="1"/>
</dbReference>
<keyword evidence="4 6" id="KW-1133">Transmembrane helix</keyword>
<evidence type="ECO:0000313" key="8">
    <source>
        <dbReference type="EMBL" id="ACB54364.1"/>
    </source>
</evidence>
<keyword evidence="2" id="KW-1003">Cell membrane</keyword>
<dbReference type="OrthoDB" id="102453at2"/>
<keyword evidence="9" id="KW-1185">Reference proteome</keyword>
<dbReference type="eggNOG" id="COG3505">
    <property type="taxonomic scope" value="Bacteria"/>
</dbReference>
<evidence type="ECO:0000256" key="5">
    <source>
        <dbReference type="ARBA" id="ARBA00023136"/>
    </source>
</evidence>
<dbReference type="CDD" id="cd01127">
    <property type="entry name" value="TrwB_TraG_TraD_VirD4"/>
    <property type="match status" value="1"/>
</dbReference>
<evidence type="ECO:0000256" key="6">
    <source>
        <dbReference type="SAM" id="Phobius"/>
    </source>
</evidence>
<evidence type="ECO:0000259" key="7">
    <source>
        <dbReference type="Pfam" id="PF12696"/>
    </source>
</evidence>
<gene>
    <name evidence="8" type="ordered locus">cce_5018</name>
</gene>
<reference evidence="8 9" key="1">
    <citation type="journal article" date="2008" name="Proc. Natl. Acad. Sci. U.S.A.">
        <title>The genome of Cyanothece 51142, a unicellular diazotrophic cyanobacterium important in the marine nitrogen cycle.</title>
        <authorList>
            <person name="Welsh E.A."/>
            <person name="Liberton M."/>
            <person name="Stoeckel J."/>
            <person name="Loh T."/>
            <person name="Elvitigala T."/>
            <person name="Wang C."/>
            <person name="Wollam A."/>
            <person name="Fulton R.S."/>
            <person name="Clifton S.W."/>
            <person name="Jacobs J.M."/>
            <person name="Aurora R."/>
            <person name="Ghosh B.K."/>
            <person name="Sherman L.A."/>
            <person name="Smith R.D."/>
            <person name="Wilson R.K."/>
            <person name="Pakrasi H.B."/>
        </authorList>
    </citation>
    <scope>NUCLEOTIDE SEQUENCE [LARGE SCALE GENOMIC DNA]</scope>
    <source>
        <strain evidence="9">ATCC 51142 / BH68</strain>
    </source>
</reference>